<dbReference type="OrthoDB" id="9030204at2759"/>
<gene>
    <name evidence="1" type="ORF">STCU_06590</name>
</gene>
<accession>S9U9R2</accession>
<evidence type="ECO:0000313" key="2">
    <source>
        <dbReference type="Proteomes" id="UP000015354"/>
    </source>
</evidence>
<evidence type="ECO:0000313" key="1">
    <source>
        <dbReference type="EMBL" id="EPY25653.1"/>
    </source>
</evidence>
<reference evidence="1 2" key="1">
    <citation type="journal article" date="2013" name="PLoS ONE">
        <title>Predicting the Proteins of Angomonas deanei, Strigomonas culicis and Their Respective Endosymbionts Reveals New Aspects of the Trypanosomatidae Family.</title>
        <authorList>
            <person name="Motta M.C."/>
            <person name="Martins A.C."/>
            <person name="de Souza S.S."/>
            <person name="Catta-Preta C.M."/>
            <person name="Silva R."/>
            <person name="Klein C.C."/>
            <person name="de Almeida L.G."/>
            <person name="de Lima Cunha O."/>
            <person name="Ciapina L.P."/>
            <person name="Brocchi M."/>
            <person name="Colabardini A.C."/>
            <person name="de Araujo Lima B."/>
            <person name="Machado C.R."/>
            <person name="de Almeida Soares C.M."/>
            <person name="Probst C.M."/>
            <person name="de Menezes C.B."/>
            <person name="Thompson C.E."/>
            <person name="Bartholomeu D.C."/>
            <person name="Gradia D.F."/>
            <person name="Pavoni D.P."/>
            <person name="Grisard E.C."/>
            <person name="Fantinatti-Garboggini F."/>
            <person name="Marchini F.K."/>
            <person name="Rodrigues-Luiz G.F."/>
            <person name="Wagner G."/>
            <person name="Goldman G.H."/>
            <person name="Fietto J.L."/>
            <person name="Elias M.C."/>
            <person name="Goldman M.H."/>
            <person name="Sagot M.F."/>
            <person name="Pereira M."/>
            <person name="Stoco P.H."/>
            <person name="de Mendonca-Neto R.P."/>
            <person name="Teixeira S.M."/>
            <person name="Maciel T.E."/>
            <person name="de Oliveira Mendes T.A."/>
            <person name="Urmenyi T.P."/>
            <person name="de Souza W."/>
            <person name="Schenkman S."/>
            <person name="de Vasconcelos A.T."/>
        </authorList>
    </citation>
    <scope>NUCLEOTIDE SEQUENCE [LARGE SCALE GENOMIC DNA]</scope>
</reference>
<evidence type="ECO:0008006" key="3">
    <source>
        <dbReference type="Google" id="ProtNLM"/>
    </source>
</evidence>
<dbReference type="InterPro" id="IPR039574">
    <property type="entry name" value="OGFr"/>
</dbReference>
<dbReference type="EMBL" id="ATMH01006590">
    <property type="protein sequence ID" value="EPY25653.1"/>
    <property type="molecule type" value="Genomic_DNA"/>
</dbReference>
<proteinExistence type="predicted"/>
<organism evidence="1 2">
    <name type="scientific">Strigomonas culicis</name>
    <dbReference type="NCBI Taxonomy" id="28005"/>
    <lineage>
        <taxon>Eukaryota</taxon>
        <taxon>Discoba</taxon>
        <taxon>Euglenozoa</taxon>
        <taxon>Kinetoplastea</taxon>
        <taxon>Metakinetoplastina</taxon>
        <taxon>Trypanosomatida</taxon>
        <taxon>Trypanosomatidae</taxon>
        <taxon>Strigomonadinae</taxon>
        <taxon>Strigomonas</taxon>
    </lineage>
</organism>
<dbReference type="PANTHER" id="PTHR14015">
    <property type="entry name" value="OPIOID GROWTH FACTOR RECEPTOR OGFR ZETA-TYPE OPIOID RECEPTOR"/>
    <property type="match status" value="1"/>
</dbReference>
<dbReference type="GO" id="GO:0140625">
    <property type="term" value="F:opioid growth factor receptor activity"/>
    <property type="evidence" value="ECO:0007669"/>
    <property type="project" value="InterPro"/>
</dbReference>
<sequence length="330" mass="36423">MDADRSGTPAPADAHPSLAFYQGHRPVRVVVPAGPPPPGDATERTEDLFSIALHRRLMPPTAEATLDAEAQHESYAKQIAGEDGLALLQRNWKLLLAVLFPVLARGQTVGALQEACRRAPPPPEEEEGGREAASGAPLTLDMVATYVAQRMRPHDFRQLRDPGMLDRIHYSYVVVLRFFGWRLHDEQRGVLDRHRHWEARYAALAPRTGALAAPPPAVEVRDVGPAVSASVYAAVDLEAVPDAAPVDGTFCVYDAALLRVLQCLLQFGFITYAARLVEFVMEEITYGRLSFLLAWVGGRALPLIIASEADQSHKTRLQKRWYKLNHSDSD</sequence>
<comment type="caution">
    <text evidence="1">The sequence shown here is derived from an EMBL/GenBank/DDBJ whole genome shotgun (WGS) entry which is preliminary data.</text>
</comment>
<protein>
    <recommendedName>
        <fullName evidence="3">Opioid growth factor receptor (OGFr) conserved domain-containing protein</fullName>
    </recommendedName>
</protein>
<dbReference type="PANTHER" id="PTHR14015:SF2">
    <property type="entry name" value="OPIOID GROWTH FACTOR RECEPTOR (OGFR) CONSERVED DOMAIN-CONTAINING PROTEIN"/>
    <property type="match status" value="1"/>
</dbReference>
<dbReference type="AlphaFoldDB" id="S9U9R2"/>
<dbReference type="Proteomes" id="UP000015354">
    <property type="component" value="Unassembled WGS sequence"/>
</dbReference>
<name>S9U9R2_9TRYP</name>
<keyword evidence="2" id="KW-1185">Reference proteome</keyword>